<dbReference type="InterPro" id="IPR011604">
    <property type="entry name" value="PDDEXK-like_dom_sf"/>
</dbReference>
<comment type="caution">
    <text evidence="2">The sequence shown here is derived from an EMBL/GenBank/DDBJ whole genome shotgun (WGS) entry which is preliminary data.</text>
</comment>
<feature type="domain" description="Putative exodeoxyribonuclease 8 PDDEXK-like" evidence="1">
    <location>
        <begin position="4"/>
        <end position="218"/>
    </location>
</feature>
<gene>
    <name evidence="2" type="ORF">WJ0W_003546</name>
</gene>
<evidence type="ECO:0000313" key="3">
    <source>
        <dbReference type="Proteomes" id="UP001154322"/>
    </source>
</evidence>
<organism evidence="2 3">
    <name type="scientific">Paenibacillus melissococcoides</name>
    <dbReference type="NCBI Taxonomy" id="2912268"/>
    <lineage>
        <taxon>Bacteria</taxon>
        <taxon>Bacillati</taxon>
        <taxon>Bacillota</taxon>
        <taxon>Bacilli</taxon>
        <taxon>Bacillales</taxon>
        <taxon>Paenibacillaceae</taxon>
        <taxon>Paenibacillus</taxon>
    </lineage>
</organism>
<name>A0ABN8U986_9BACL</name>
<reference evidence="2" key="1">
    <citation type="submission" date="2022-06" db="EMBL/GenBank/DDBJ databases">
        <authorList>
            <person name="Dietemann V."/>
            <person name="Ory F."/>
            <person name="Dainat B."/>
            <person name="Oberhansli S."/>
        </authorList>
    </citation>
    <scope>NUCLEOTIDE SEQUENCE</scope>
    <source>
        <strain evidence="2">Ena-SAMPLE-TAB-26-04-2022-14:26:32:270-5432</strain>
    </source>
</reference>
<dbReference type="EMBL" id="CALYLO010000004">
    <property type="protein sequence ID" value="CAH8246311.1"/>
    <property type="molecule type" value="Genomic_DNA"/>
</dbReference>
<evidence type="ECO:0000259" key="1">
    <source>
        <dbReference type="Pfam" id="PF12684"/>
    </source>
</evidence>
<dbReference type="InterPro" id="IPR024432">
    <property type="entry name" value="Put_RecE_PDDEXK-like_dom"/>
</dbReference>
<dbReference type="Proteomes" id="UP001154322">
    <property type="component" value="Unassembled WGS sequence"/>
</dbReference>
<keyword evidence="3" id="KW-1185">Reference proteome</keyword>
<protein>
    <submittedName>
        <fullName evidence="2">PD-(D/E)XK nuclease-like domain-containing protein</fullName>
    </submittedName>
</protein>
<sequence>MAKLGGWQEPPSDALLVGSYVHAYFEGAKALEEFKTATPSIISTRGQSKGQLKSQFKEAEAMIAALENDPMCMFLLQGQKEVIMSAEFAGTRWKIKIDNYEPNNFRFSDIKTVQSITKEVWDPAGGYVSFVEAQGYVTQMSLYAEVERRRLGRDGWIEPYIIAVSKEDPPDKAVISINAYDIQRALDEIERYMPRILDVKFGGAEPQRCEKCRYCRETKTLKHIIHFSELVAR</sequence>
<proteinExistence type="predicted"/>
<dbReference type="Pfam" id="PF12684">
    <property type="entry name" value="DUF3799"/>
    <property type="match status" value="1"/>
</dbReference>
<evidence type="ECO:0000313" key="2">
    <source>
        <dbReference type="EMBL" id="CAH8246311.1"/>
    </source>
</evidence>
<dbReference type="Gene3D" id="3.90.320.10">
    <property type="match status" value="1"/>
</dbReference>
<accession>A0ABN8U986</accession>